<evidence type="ECO:0000256" key="3">
    <source>
        <dbReference type="ARBA" id="ARBA00022989"/>
    </source>
</evidence>
<feature type="transmembrane region" description="Helical" evidence="5">
    <location>
        <begin position="303"/>
        <end position="324"/>
    </location>
</feature>
<evidence type="ECO:0000256" key="4">
    <source>
        <dbReference type="ARBA" id="ARBA00023136"/>
    </source>
</evidence>
<keyword evidence="3 5" id="KW-1133">Transmembrane helix</keyword>
<dbReference type="KEGG" id="lmb:C9I47_2821"/>
<dbReference type="InterPro" id="IPR004481">
    <property type="entry name" value="K/Na/Ca-exchanger"/>
</dbReference>
<dbReference type="PANTHER" id="PTHR10846:SF8">
    <property type="entry name" value="INNER MEMBRANE PROTEIN YRBG"/>
    <property type="match status" value="1"/>
</dbReference>
<feature type="transmembrane region" description="Helical" evidence="5">
    <location>
        <begin position="31"/>
        <end position="49"/>
    </location>
</feature>
<gene>
    <name evidence="7" type="ORF">C9I47_2821</name>
</gene>
<dbReference type="GO" id="GO:0006874">
    <property type="term" value="P:intracellular calcium ion homeostasis"/>
    <property type="evidence" value="ECO:0007669"/>
    <property type="project" value="TreeGrafter"/>
</dbReference>
<feature type="transmembrane region" description="Helical" evidence="5">
    <location>
        <begin position="169"/>
        <end position="191"/>
    </location>
</feature>
<dbReference type="InterPro" id="IPR044880">
    <property type="entry name" value="NCX_ion-bd_dom_sf"/>
</dbReference>
<feature type="transmembrane region" description="Helical" evidence="5">
    <location>
        <begin position="241"/>
        <end position="260"/>
    </location>
</feature>
<accession>A0A2U9TA76</accession>
<evidence type="ECO:0000259" key="6">
    <source>
        <dbReference type="Pfam" id="PF01699"/>
    </source>
</evidence>
<dbReference type="EMBL" id="CP029843">
    <property type="protein sequence ID" value="AWV08492.1"/>
    <property type="molecule type" value="Genomic_DNA"/>
</dbReference>
<dbReference type="Pfam" id="PF01699">
    <property type="entry name" value="Na_Ca_ex"/>
    <property type="match status" value="2"/>
</dbReference>
<dbReference type="PANTHER" id="PTHR10846">
    <property type="entry name" value="SODIUM/POTASSIUM/CALCIUM EXCHANGER"/>
    <property type="match status" value="1"/>
</dbReference>
<keyword evidence="2 5" id="KW-0812">Transmembrane</keyword>
<dbReference type="GO" id="GO:0005262">
    <property type="term" value="F:calcium channel activity"/>
    <property type="evidence" value="ECO:0007669"/>
    <property type="project" value="TreeGrafter"/>
</dbReference>
<dbReference type="NCBIfam" id="TIGR00367">
    <property type="entry name" value="calcium/sodium antiporter"/>
    <property type="match status" value="1"/>
</dbReference>
<organism evidence="7 8">
    <name type="scientific">Marilutibacter maris</name>
    <dbReference type="NCBI Taxonomy" id="1605891"/>
    <lineage>
        <taxon>Bacteria</taxon>
        <taxon>Pseudomonadati</taxon>
        <taxon>Pseudomonadota</taxon>
        <taxon>Gammaproteobacteria</taxon>
        <taxon>Lysobacterales</taxon>
        <taxon>Lysobacteraceae</taxon>
        <taxon>Marilutibacter</taxon>
    </lineage>
</organism>
<feature type="domain" description="Sodium/calcium exchanger membrane region" evidence="6">
    <location>
        <begin position="173"/>
        <end position="315"/>
    </location>
</feature>
<evidence type="ECO:0000313" key="8">
    <source>
        <dbReference type="Proteomes" id="UP000249447"/>
    </source>
</evidence>
<dbReference type="GO" id="GO:0008273">
    <property type="term" value="F:calcium, potassium:sodium antiporter activity"/>
    <property type="evidence" value="ECO:0007669"/>
    <property type="project" value="TreeGrafter"/>
</dbReference>
<keyword evidence="4 5" id="KW-0472">Membrane</keyword>
<name>A0A2U9TA76_9GAMM</name>
<dbReference type="InterPro" id="IPR004837">
    <property type="entry name" value="NaCa_Exmemb"/>
</dbReference>
<reference evidence="7 8" key="1">
    <citation type="submission" date="2018-05" db="EMBL/GenBank/DDBJ databases">
        <title>The complete genome of Lysobacter maris HZ9B, a marine bacterium antagonistic against terrestrial plant pathogens.</title>
        <authorList>
            <person name="Zhang X.-Q."/>
        </authorList>
    </citation>
    <scope>NUCLEOTIDE SEQUENCE [LARGE SCALE GENOMIC DNA]</scope>
    <source>
        <strain evidence="7 8">HZ9B</strain>
    </source>
</reference>
<evidence type="ECO:0000313" key="7">
    <source>
        <dbReference type="EMBL" id="AWV08492.1"/>
    </source>
</evidence>
<dbReference type="OrthoDB" id="9794225at2"/>
<evidence type="ECO:0000256" key="2">
    <source>
        <dbReference type="ARBA" id="ARBA00022692"/>
    </source>
</evidence>
<feature type="transmembrane region" description="Helical" evidence="5">
    <location>
        <begin position="330"/>
        <end position="351"/>
    </location>
</feature>
<dbReference type="Gene3D" id="1.20.1420.30">
    <property type="entry name" value="NCX, central ion-binding region"/>
    <property type="match status" value="1"/>
</dbReference>
<feature type="transmembrane region" description="Helical" evidence="5">
    <location>
        <begin position="6"/>
        <end position="24"/>
    </location>
</feature>
<comment type="subcellular location">
    <subcellularLocation>
        <location evidence="1">Membrane</location>
        <topology evidence="1">Multi-pass membrane protein</topology>
    </subcellularLocation>
</comment>
<feature type="transmembrane region" description="Helical" evidence="5">
    <location>
        <begin position="206"/>
        <end position="229"/>
    </location>
</feature>
<feature type="transmembrane region" description="Helical" evidence="5">
    <location>
        <begin position="275"/>
        <end position="296"/>
    </location>
</feature>
<keyword evidence="8" id="KW-1185">Reference proteome</keyword>
<evidence type="ECO:0000256" key="1">
    <source>
        <dbReference type="ARBA" id="ARBA00004141"/>
    </source>
</evidence>
<feature type="domain" description="Sodium/calcium exchanger membrane region" evidence="6">
    <location>
        <begin position="6"/>
        <end position="146"/>
    </location>
</feature>
<dbReference type="Proteomes" id="UP000249447">
    <property type="component" value="Chromosome"/>
</dbReference>
<dbReference type="GO" id="GO:0005886">
    <property type="term" value="C:plasma membrane"/>
    <property type="evidence" value="ECO:0007669"/>
    <property type="project" value="TreeGrafter"/>
</dbReference>
<feature type="transmembrane region" description="Helical" evidence="5">
    <location>
        <begin position="101"/>
        <end position="119"/>
    </location>
</feature>
<protein>
    <submittedName>
        <fullName evidence="7">Sodium: calcium antiporter</fullName>
    </submittedName>
</protein>
<proteinExistence type="predicted"/>
<evidence type="ECO:0000256" key="5">
    <source>
        <dbReference type="SAM" id="Phobius"/>
    </source>
</evidence>
<feature type="transmembrane region" description="Helical" evidence="5">
    <location>
        <begin position="69"/>
        <end position="94"/>
    </location>
</feature>
<sequence>MDFAVALWLVIGLVALVGGAELLVRGAARIALATGLSPLVVGLTVVALGTSAPELATSLGAALQGSPDIAVGNVLGSNIANVLLVLGIAALVAPLVVARQLIWLDAPLLVGIAGAVWLMSLDHRIGRIEGIALVLGAAAYTVLLVWMSRRGQGIAEAGDDLDDMPKRPLWFNLLLFVAGLALLVLGARWLVQSAVTIAQSLGVSELIIGLTVIAIGTSLPEIATSILAVARGQRDLAAGNVIGSCIFNLLLVLGATAAVAPDGVHISNAALHFDIPVMVATAVACLPIFFTGHYIARWEGGLFLGYYIAYVAYLLLANTHHAALETFSSVMLWFVIPLTALTLLVVVSHALRNPRNGAPR</sequence>
<feature type="transmembrane region" description="Helical" evidence="5">
    <location>
        <begin position="131"/>
        <end position="148"/>
    </location>
</feature>
<dbReference type="RefSeq" id="WP_111267522.1">
    <property type="nucleotide sequence ID" value="NZ_CP029843.1"/>
</dbReference>
<dbReference type="AlphaFoldDB" id="A0A2U9TA76"/>